<dbReference type="HAMAP" id="MF_00098">
    <property type="entry name" value="Met_tRNA_synth_type1"/>
    <property type="match status" value="1"/>
</dbReference>
<dbReference type="GO" id="GO:0009791">
    <property type="term" value="P:post-embryonic development"/>
    <property type="evidence" value="ECO:0007669"/>
    <property type="project" value="UniProtKB-ARBA"/>
</dbReference>
<evidence type="ECO:0000256" key="15">
    <source>
        <dbReference type="RuleBase" id="RU363039"/>
    </source>
</evidence>
<keyword evidence="11 15" id="KW-0030">Aminoacyl-tRNA synthetase</keyword>
<dbReference type="InterPro" id="IPR009080">
    <property type="entry name" value="tRNAsynth_Ia_anticodon-bd"/>
</dbReference>
<keyword evidence="7 15" id="KW-0547">Nucleotide-binding</keyword>
<evidence type="ECO:0000256" key="6">
    <source>
        <dbReference type="ARBA" id="ARBA00022598"/>
    </source>
</evidence>
<evidence type="ECO:0000256" key="4">
    <source>
        <dbReference type="ARBA" id="ARBA00022490"/>
    </source>
</evidence>
<dbReference type="FunFam" id="1.10.730.10:FF:000024">
    <property type="entry name" value="Methionine--tRNA ligase cytoplasmic"/>
    <property type="match status" value="1"/>
</dbReference>
<accession>A0A6J1CBJ9</accession>
<evidence type="ECO:0000259" key="17">
    <source>
        <dbReference type="PROSITE" id="PS50886"/>
    </source>
</evidence>
<dbReference type="CDD" id="cd07957">
    <property type="entry name" value="Anticodon_Ia_Met"/>
    <property type="match status" value="1"/>
</dbReference>
<dbReference type="SUPFAM" id="SSF47323">
    <property type="entry name" value="Anticodon-binding domain of a subclass of class I aminoacyl-tRNA synthetases"/>
    <property type="match status" value="1"/>
</dbReference>
<dbReference type="InterPro" id="IPR014758">
    <property type="entry name" value="Met-tRNA_synth"/>
</dbReference>
<gene>
    <name evidence="19" type="primary">LOC111009713</name>
</gene>
<dbReference type="OrthoDB" id="5844513at2759"/>
<dbReference type="GO" id="GO:0005524">
    <property type="term" value="F:ATP binding"/>
    <property type="evidence" value="ECO:0007669"/>
    <property type="project" value="UniProtKB-KW"/>
</dbReference>
<evidence type="ECO:0000256" key="11">
    <source>
        <dbReference type="ARBA" id="ARBA00023146"/>
    </source>
</evidence>
<evidence type="ECO:0000256" key="7">
    <source>
        <dbReference type="ARBA" id="ARBA00022741"/>
    </source>
</evidence>
<evidence type="ECO:0000256" key="2">
    <source>
        <dbReference type="ARBA" id="ARBA00005594"/>
    </source>
</evidence>
<dbReference type="RefSeq" id="XP_022138592.1">
    <property type="nucleotide sequence ID" value="XM_022282900.1"/>
</dbReference>
<evidence type="ECO:0000256" key="1">
    <source>
        <dbReference type="ARBA" id="ARBA00004496"/>
    </source>
</evidence>
<dbReference type="SUPFAM" id="SSF52374">
    <property type="entry name" value="Nucleotidylyl transferase"/>
    <property type="match status" value="1"/>
</dbReference>
<dbReference type="PROSITE" id="PS00178">
    <property type="entry name" value="AA_TRNA_LIGASE_I"/>
    <property type="match status" value="1"/>
</dbReference>
<dbReference type="PANTHER" id="PTHR45765">
    <property type="entry name" value="METHIONINE--TRNA LIGASE"/>
    <property type="match status" value="1"/>
</dbReference>
<dbReference type="Proteomes" id="UP000504603">
    <property type="component" value="Unplaced"/>
</dbReference>
<keyword evidence="18" id="KW-1185">Reference proteome</keyword>
<evidence type="ECO:0000256" key="8">
    <source>
        <dbReference type="ARBA" id="ARBA00022840"/>
    </source>
</evidence>
<evidence type="ECO:0000256" key="9">
    <source>
        <dbReference type="ARBA" id="ARBA00022884"/>
    </source>
</evidence>
<sequence>MGDVSGDAGGGRTKVTKLPVAGKRNILITSALPYVNNVPHLGNIIGCVLSADVFARYCRIRGYNAIYICGTDEYGTATETKAMEEKCTPKEICDKYYAIHKEVYNWFGISFDEFGRTSSPQQTEVCQEIFGKLLENNWLSENTMQQLYCDTCKRFLADRLVEGICPTPGCDYDSARGDQCEKCGKLLNPTELKDPRCKVCQTTPRIRDTDHMFLELPLLRAKLEEYINKTSVAGSWSQNAIQATNAWLKEGLKPRCITRDLKWGVPVPLEKFKDKVFYVWFDAPIGYVSITSCYTNEWEKWWKNPENVELFQFMGKDNVPFHTVMFPSTLLGTGESWTLMKTISVTEYLNYEAGKFSKSKGIGVFGNDAKDTNIPVEVWRYYLLANRPEVSDTLFTWADLQAKLNGELLNNLGNFIHRVLSFIAKPLGQGYGSIIPDAPDAESHGLTMGLAEKVGKYVDQYVESMEKVKLKQGLKAAMAISSEGNTYLQTAQFWNLYKEDRPSCNVVMRTSAGLVHLLACLLEPFMPSFSLEVFKKLNLPVERHISLCEEKGDIERAKQPWKILPSGLKIGIPEPLFKELKDEEVELYRDKFAGSQAQRIVRAEAEAEKLAAQLKKTNVAGGGKKQQTKSTGSKPKAAVEPEITITRLDIRVGLITKAQKHPDADSLYVEEIDVGEQQPRTVVSGLVKYIPLEEMQNRKVCVLCNLKPASMRGIKSQAMVLAASNSDHTKVELVEPPQDAIVGERVKFPGFEGEPDDVLNPKKKVWETLQVDLGTNAELVACFKDIPFTTSAGICKVSSISSGSIR</sequence>
<proteinExistence type="inferred from homology"/>
<keyword evidence="5 14" id="KW-0820">tRNA-binding</keyword>
<dbReference type="Pfam" id="PF01588">
    <property type="entry name" value="tRNA_bind"/>
    <property type="match status" value="1"/>
</dbReference>
<organism evidence="18 19">
    <name type="scientific">Momordica charantia</name>
    <name type="common">Bitter gourd</name>
    <name type="synonym">Balsam pear</name>
    <dbReference type="NCBI Taxonomy" id="3673"/>
    <lineage>
        <taxon>Eukaryota</taxon>
        <taxon>Viridiplantae</taxon>
        <taxon>Streptophyta</taxon>
        <taxon>Embryophyta</taxon>
        <taxon>Tracheophyta</taxon>
        <taxon>Spermatophyta</taxon>
        <taxon>Magnoliopsida</taxon>
        <taxon>eudicotyledons</taxon>
        <taxon>Gunneridae</taxon>
        <taxon>Pentapetalae</taxon>
        <taxon>rosids</taxon>
        <taxon>fabids</taxon>
        <taxon>Cucurbitales</taxon>
        <taxon>Cucurbitaceae</taxon>
        <taxon>Momordiceae</taxon>
        <taxon>Momordica</taxon>
    </lineage>
</organism>
<keyword evidence="8 15" id="KW-0067">ATP-binding</keyword>
<dbReference type="NCBIfam" id="NF001100">
    <property type="entry name" value="PRK00133.1"/>
    <property type="match status" value="1"/>
</dbReference>
<name>A0A6J1CBJ9_MOMCH</name>
<dbReference type="GO" id="GO:0005829">
    <property type="term" value="C:cytosol"/>
    <property type="evidence" value="ECO:0007669"/>
    <property type="project" value="TreeGrafter"/>
</dbReference>
<evidence type="ECO:0000256" key="16">
    <source>
        <dbReference type="SAM" id="MobiDB-lite"/>
    </source>
</evidence>
<dbReference type="InterPro" id="IPR023458">
    <property type="entry name" value="Met-tRNA_ligase_1"/>
</dbReference>
<comment type="catalytic activity">
    <reaction evidence="13">
        <text>tRNA(Met) + L-methionine + ATP = L-methionyl-tRNA(Met) + AMP + diphosphate</text>
        <dbReference type="Rhea" id="RHEA:13481"/>
        <dbReference type="Rhea" id="RHEA-COMP:9667"/>
        <dbReference type="Rhea" id="RHEA-COMP:9698"/>
        <dbReference type="ChEBI" id="CHEBI:30616"/>
        <dbReference type="ChEBI" id="CHEBI:33019"/>
        <dbReference type="ChEBI" id="CHEBI:57844"/>
        <dbReference type="ChEBI" id="CHEBI:78442"/>
        <dbReference type="ChEBI" id="CHEBI:78530"/>
        <dbReference type="ChEBI" id="CHEBI:456215"/>
        <dbReference type="EC" id="6.1.1.10"/>
    </reaction>
</comment>
<protein>
    <recommendedName>
        <fullName evidence="3">methionine--tRNA ligase</fullName>
        <ecNumber evidence="3">6.1.1.10</ecNumber>
    </recommendedName>
    <alternativeName>
        <fullName evidence="12">Methionyl-tRNA synthetase</fullName>
    </alternativeName>
</protein>
<keyword evidence="6 15" id="KW-0436">Ligase</keyword>
<evidence type="ECO:0000256" key="13">
    <source>
        <dbReference type="ARBA" id="ARBA00047364"/>
    </source>
</evidence>
<dbReference type="InterPro" id="IPR029038">
    <property type="entry name" value="MetRS_Zn"/>
</dbReference>
<evidence type="ECO:0000256" key="14">
    <source>
        <dbReference type="PROSITE-ProRule" id="PRU00209"/>
    </source>
</evidence>
<dbReference type="InterPro" id="IPR041872">
    <property type="entry name" value="Anticodon_Met"/>
</dbReference>
<dbReference type="Gene3D" id="2.20.28.20">
    <property type="entry name" value="Methionyl-tRNA synthetase, Zn-domain"/>
    <property type="match status" value="1"/>
</dbReference>
<dbReference type="CDD" id="cd02799">
    <property type="entry name" value="tRNA_bind_EMAP-II_like"/>
    <property type="match status" value="1"/>
</dbReference>
<dbReference type="GO" id="GO:0017101">
    <property type="term" value="C:aminoacyl-tRNA synthetase multienzyme complex"/>
    <property type="evidence" value="ECO:0007669"/>
    <property type="project" value="TreeGrafter"/>
</dbReference>
<feature type="region of interest" description="Disordered" evidence="16">
    <location>
        <begin position="618"/>
        <end position="638"/>
    </location>
</feature>
<dbReference type="GeneID" id="111009713"/>
<feature type="domain" description="TRNA-binding" evidence="17">
    <location>
        <begin position="644"/>
        <end position="747"/>
    </location>
</feature>
<evidence type="ECO:0000313" key="18">
    <source>
        <dbReference type="Proteomes" id="UP000504603"/>
    </source>
</evidence>
<dbReference type="PROSITE" id="PS50886">
    <property type="entry name" value="TRBD"/>
    <property type="match status" value="1"/>
</dbReference>
<dbReference type="InterPro" id="IPR002547">
    <property type="entry name" value="tRNA-bd_dom"/>
</dbReference>
<dbReference type="InterPro" id="IPR033911">
    <property type="entry name" value="MetRS_core"/>
</dbReference>
<comment type="subcellular location">
    <subcellularLocation>
        <location evidence="1">Cytoplasm</location>
    </subcellularLocation>
</comment>
<keyword evidence="4" id="KW-0963">Cytoplasm</keyword>
<dbReference type="Pfam" id="PF09334">
    <property type="entry name" value="tRNA-synt_1g"/>
    <property type="match status" value="1"/>
</dbReference>
<reference evidence="19" key="1">
    <citation type="submission" date="2025-08" db="UniProtKB">
        <authorList>
            <consortium name="RefSeq"/>
        </authorList>
    </citation>
    <scope>IDENTIFICATION</scope>
    <source>
        <strain evidence="19">OHB3-1</strain>
    </source>
</reference>
<dbReference type="GO" id="GO:0004825">
    <property type="term" value="F:methionine-tRNA ligase activity"/>
    <property type="evidence" value="ECO:0007669"/>
    <property type="project" value="UniProtKB-EC"/>
</dbReference>
<dbReference type="NCBIfam" id="TIGR00398">
    <property type="entry name" value="metG"/>
    <property type="match status" value="1"/>
</dbReference>
<dbReference type="GO" id="GO:0006431">
    <property type="term" value="P:methionyl-tRNA aminoacylation"/>
    <property type="evidence" value="ECO:0007669"/>
    <property type="project" value="InterPro"/>
</dbReference>
<evidence type="ECO:0000256" key="10">
    <source>
        <dbReference type="ARBA" id="ARBA00022917"/>
    </source>
</evidence>
<dbReference type="AlphaFoldDB" id="A0A6J1CBJ9"/>
<dbReference type="PRINTS" id="PR01041">
    <property type="entry name" value="TRNASYNTHMET"/>
</dbReference>
<dbReference type="FunFam" id="2.20.28.20:FF:000001">
    <property type="entry name" value="Methionine--tRNA ligase"/>
    <property type="match status" value="1"/>
</dbReference>
<dbReference type="Gene3D" id="2.40.50.140">
    <property type="entry name" value="Nucleic acid-binding proteins"/>
    <property type="match status" value="1"/>
</dbReference>
<evidence type="ECO:0000256" key="12">
    <source>
        <dbReference type="ARBA" id="ARBA00030904"/>
    </source>
</evidence>
<dbReference type="Gene3D" id="3.40.50.620">
    <property type="entry name" value="HUPs"/>
    <property type="match status" value="1"/>
</dbReference>
<evidence type="ECO:0000313" key="19">
    <source>
        <dbReference type="RefSeq" id="XP_022138592.1"/>
    </source>
</evidence>
<dbReference type="GO" id="GO:0000049">
    <property type="term" value="F:tRNA binding"/>
    <property type="evidence" value="ECO:0007669"/>
    <property type="project" value="UniProtKB-UniRule"/>
</dbReference>
<keyword evidence="9 14" id="KW-0694">RNA-binding</keyword>
<dbReference type="Gene3D" id="1.10.730.10">
    <property type="entry name" value="Isoleucyl-tRNA Synthetase, Domain 1"/>
    <property type="match status" value="1"/>
</dbReference>
<dbReference type="InterPro" id="IPR014729">
    <property type="entry name" value="Rossmann-like_a/b/a_fold"/>
</dbReference>
<dbReference type="PANTHER" id="PTHR45765:SF1">
    <property type="entry name" value="METHIONINE--TRNA LIGASE, CYTOPLASMIC"/>
    <property type="match status" value="1"/>
</dbReference>
<dbReference type="InterPro" id="IPR001412">
    <property type="entry name" value="aa-tRNA-synth_I_CS"/>
</dbReference>
<comment type="similarity">
    <text evidence="2 15">Belongs to the class-I aminoacyl-tRNA synthetase family.</text>
</comment>
<dbReference type="SUPFAM" id="SSF57770">
    <property type="entry name" value="Methionyl-tRNA synthetase (MetRS), Zn-domain"/>
    <property type="match status" value="1"/>
</dbReference>
<keyword evidence="10 15" id="KW-0648">Protein biosynthesis</keyword>
<dbReference type="GO" id="GO:0048608">
    <property type="term" value="P:reproductive structure development"/>
    <property type="evidence" value="ECO:0007669"/>
    <property type="project" value="UniProtKB-ARBA"/>
</dbReference>
<dbReference type="InterPro" id="IPR012340">
    <property type="entry name" value="NA-bd_OB-fold"/>
</dbReference>
<dbReference type="EC" id="6.1.1.10" evidence="3"/>
<dbReference type="CDD" id="cd00814">
    <property type="entry name" value="MetRS_core"/>
    <property type="match status" value="1"/>
</dbReference>
<dbReference type="Pfam" id="PF19303">
    <property type="entry name" value="Anticodon_3"/>
    <property type="match status" value="1"/>
</dbReference>
<dbReference type="KEGG" id="mcha:111009713"/>
<dbReference type="SUPFAM" id="SSF50249">
    <property type="entry name" value="Nucleic acid-binding proteins"/>
    <property type="match status" value="1"/>
</dbReference>
<evidence type="ECO:0000256" key="3">
    <source>
        <dbReference type="ARBA" id="ARBA00012838"/>
    </source>
</evidence>
<dbReference type="InterPro" id="IPR015413">
    <property type="entry name" value="Methionyl/Leucyl_tRNA_Synth"/>
</dbReference>
<evidence type="ECO:0000256" key="5">
    <source>
        <dbReference type="ARBA" id="ARBA00022555"/>
    </source>
</evidence>
<dbReference type="FunFam" id="2.40.50.140:FF:000047">
    <property type="entry name" value="tyrosine--tRNA ligase, cytoplasmic isoform X2"/>
    <property type="match status" value="1"/>
</dbReference>